<keyword evidence="5 11" id="KW-0812">Transmembrane</keyword>
<comment type="subcellular location">
    <subcellularLocation>
        <location evidence="1 11">Cell outer membrane</location>
        <topology evidence="1 11">Multi-pass membrane protein</topology>
    </subcellularLocation>
</comment>
<evidence type="ECO:0000256" key="7">
    <source>
        <dbReference type="ARBA" id="ARBA00023065"/>
    </source>
</evidence>
<dbReference type="Pfam" id="PF07715">
    <property type="entry name" value="Plug"/>
    <property type="match status" value="1"/>
</dbReference>
<dbReference type="InterPro" id="IPR000531">
    <property type="entry name" value="Beta-barrel_TonB"/>
</dbReference>
<feature type="domain" description="TonB-dependent receptor-like beta-barrel" evidence="15">
    <location>
        <begin position="256"/>
        <end position="678"/>
    </location>
</feature>
<evidence type="ECO:0000256" key="2">
    <source>
        <dbReference type="ARBA" id="ARBA00022448"/>
    </source>
</evidence>
<evidence type="ECO:0000256" key="6">
    <source>
        <dbReference type="ARBA" id="ARBA00023004"/>
    </source>
</evidence>
<evidence type="ECO:0000259" key="15">
    <source>
        <dbReference type="Pfam" id="PF00593"/>
    </source>
</evidence>
<keyword evidence="18" id="KW-0675">Receptor</keyword>
<feature type="domain" description="TonB-dependent receptor plug" evidence="16">
    <location>
        <begin position="54"/>
        <end position="160"/>
    </location>
</feature>
<evidence type="ECO:0000256" key="3">
    <source>
        <dbReference type="ARBA" id="ARBA00022452"/>
    </source>
</evidence>
<keyword evidence="3 11" id="KW-1134">Transmembrane beta strand</keyword>
<dbReference type="GO" id="GO:0009279">
    <property type="term" value="C:cell outer membrane"/>
    <property type="evidence" value="ECO:0007669"/>
    <property type="project" value="UniProtKB-SubCell"/>
</dbReference>
<keyword evidence="10 11" id="KW-0998">Cell outer membrane</keyword>
<comment type="caution">
    <text evidence="18">The sequence shown here is derived from an EMBL/GenBank/DDBJ whole genome shotgun (WGS) entry which is preliminary data.</text>
</comment>
<dbReference type="PANTHER" id="PTHR32552">
    <property type="entry name" value="FERRICHROME IRON RECEPTOR-RELATED"/>
    <property type="match status" value="1"/>
</dbReference>
<evidence type="ECO:0000313" key="19">
    <source>
        <dbReference type="Proteomes" id="UP000325933"/>
    </source>
</evidence>
<keyword evidence="7" id="KW-0406">Ion transport</keyword>
<keyword evidence="14" id="KW-0732">Signal</keyword>
<accession>A0A5J5I1R1</accession>
<comment type="similarity">
    <text evidence="11 12">Belongs to the TonB-dependent receptor family.</text>
</comment>
<keyword evidence="6" id="KW-0408">Iron</keyword>
<evidence type="ECO:0000256" key="8">
    <source>
        <dbReference type="ARBA" id="ARBA00023077"/>
    </source>
</evidence>
<keyword evidence="9 11" id="KW-0472">Membrane</keyword>
<dbReference type="SUPFAM" id="SSF56935">
    <property type="entry name" value="Porins"/>
    <property type="match status" value="1"/>
</dbReference>
<dbReference type="RefSeq" id="WP_021225619.1">
    <property type="nucleotide sequence ID" value="NZ_VYQA01000012.1"/>
</dbReference>
<evidence type="ECO:0000256" key="13">
    <source>
        <dbReference type="SAM" id="MobiDB-lite"/>
    </source>
</evidence>
<evidence type="ECO:0000256" key="14">
    <source>
        <dbReference type="SAM" id="SignalP"/>
    </source>
</evidence>
<dbReference type="InterPro" id="IPR036942">
    <property type="entry name" value="Beta-barrel_TonB_sf"/>
</dbReference>
<dbReference type="PROSITE" id="PS52016">
    <property type="entry name" value="TONB_DEPENDENT_REC_3"/>
    <property type="match status" value="1"/>
</dbReference>
<dbReference type="GO" id="GO:0006826">
    <property type="term" value="P:iron ion transport"/>
    <property type="evidence" value="ECO:0007669"/>
    <property type="project" value="UniProtKB-KW"/>
</dbReference>
<dbReference type="PANTHER" id="PTHR32552:SF81">
    <property type="entry name" value="TONB-DEPENDENT OUTER MEMBRANE RECEPTOR"/>
    <property type="match status" value="1"/>
</dbReference>
<evidence type="ECO:0000256" key="9">
    <source>
        <dbReference type="ARBA" id="ARBA00023136"/>
    </source>
</evidence>
<dbReference type="InterPro" id="IPR012910">
    <property type="entry name" value="Plug_dom"/>
</dbReference>
<evidence type="ECO:0000259" key="16">
    <source>
        <dbReference type="Pfam" id="PF07715"/>
    </source>
</evidence>
<evidence type="ECO:0000256" key="10">
    <source>
        <dbReference type="ARBA" id="ARBA00023237"/>
    </source>
</evidence>
<feature type="signal peptide" evidence="14">
    <location>
        <begin position="1"/>
        <end position="25"/>
    </location>
</feature>
<keyword evidence="20" id="KW-1185">Reference proteome</keyword>
<evidence type="ECO:0000256" key="1">
    <source>
        <dbReference type="ARBA" id="ARBA00004571"/>
    </source>
</evidence>
<dbReference type="InterPro" id="IPR039426">
    <property type="entry name" value="TonB-dep_rcpt-like"/>
</dbReference>
<organism evidence="18 19">
    <name type="scientific">Sphingobium limneticum</name>
    <dbReference type="NCBI Taxonomy" id="1007511"/>
    <lineage>
        <taxon>Bacteria</taxon>
        <taxon>Pseudomonadati</taxon>
        <taxon>Pseudomonadota</taxon>
        <taxon>Alphaproteobacteria</taxon>
        <taxon>Sphingomonadales</taxon>
        <taxon>Sphingomonadaceae</taxon>
        <taxon>Sphingobium</taxon>
    </lineage>
</organism>
<name>A0A5J5I1R1_9SPHN</name>
<evidence type="ECO:0000256" key="4">
    <source>
        <dbReference type="ARBA" id="ARBA00022496"/>
    </source>
</evidence>
<dbReference type="AlphaFoldDB" id="A0A5J5I1R1"/>
<evidence type="ECO:0000313" key="20">
    <source>
        <dbReference type="Proteomes" id="UP000326364"/>
    </source>
</evidence>
<protein>
    <submittedName>
        <fullName evidence="18">TonB-dependent receptor plug domain-containing protein</fullName>
    </submittedName>
</protein>
<evidence type="ECO:0000256" key="12">
    <source>
        <dbReference type="RuleBase" id="RU003357"/>
    </source>
</evidence>
<proteinExistence type="inferred from homology"/>
<evidence type="ECO:0000256" key="11">
    <source>
        <dbReference type="PROSITE-ProRule" id="PRU01360"/>
    </source>
</evidence>
<evidence type="ECO:0000256" key="5">
    <source>
        <dbReference type="ARBA" id="ARBA00022692"/>
    </source>
</evidence>
<gene>
    <name evidence="18" type="ORF">F4U95_16150</name>
    <name evidence="17" type="ORF">F4U96_16025</name>
</gene>
<keyword evidence="4" id="KW-0410">Iron transport</keyword>
<dbReference type="Pfam" id="PF00593">
    <property type="entry name" value="TonB_dep_Rec_b-barrel"/>
    <property type="match status" value="1"/>
</dbReference>
<feature type="chain" id="PRO_5023924160" evidence="14">
    <location>
        <begin position="26"/>
        <end position="714"/>
    </location>
</feature>
<sequence length="714" mass="77553">MKAFRTFHAVSLLALAAAMPLTAHAQDSAPAAQQDDGVGLADIVVTAEKREANVQRTAIAIDVVTSDKLAKNGVANMESLQAVAPGVQFGQSGANTIVTVRGVSGRDTSEIGDPAVAINMDGIFLQRPAGMNAAFFDLDRIEVLRGPQGTLYGRNATGGVINVISKRPQLDDFGGYAAVDAGNYNTINIEGAVNVPLSDKLAIRASGISRDHEGYRSVGNGRRGDDENSRGGRLQLLFKPTSNLSVLLSGGYLKQTGFGPVQAGYPTTRPTPPTDPDEVSNVPLNFDNDYNLTRKTASAQVDYDFGPAKLTYLFGYVGVDKDQTFDNDGTATKSYVFHAGEFSDDYSHELRLSSNNDGPFTWQTGLYYYKQDLEVRSQNYVNPNGDIVLLRDYHYDVGVKSKAAFGQVSYAFTDQLKASAGIRWSQDTKTRTGYALNGPSLVNPPVTQPVLNYAPTDDRSRDSDVSYHIGLDYQATSRNLIYAKVDKGYKSGGFTSINAYGPETVIAYEIGSKNRLLDNSLQLNLTGFLYDYSDQQVSQTTTQGVQVLNAGSSRVKGLEAQIEWKASNSDSVDLSINWLHARFKTFEVNTGGVNVDLAGNRLIQAPDWALSGGYEHMFDLPNGGNITPRVQATWRSKSYLTFYNNPNDRQKAYETVDASLTYTAPNGAWSLQAYGRNLTNSVILTGASIGSFTGTNFYQFAAPRTYGVRLQGKF</sequence>
<feature type="region of interest" description="Disordered" evidence="13">
    <location>
        <begin position="261"/>
        <end position="280"/>
    </location>
</feature>
<dbReference type="Proteomes" id="UP000325933">
    <property type="component" value="Unassembled WGS sequence"/>
</dbReference>
<keyword evidence="2 11" id="KW-0813">Transport</keyword>
<dbReference type="EMBL" id="VYQB01000012">
    <property type="protein sequence ID" value="KAA9014674.1"/>
    <property type="molecule type" value="Genomic_DNA"/>
</dbReference>
<evidence type="ECO:0000313" key="17">
    <source>
        <dbReference type="EMBL" id="KAA9014674.1"/>
    </source>
</evidence>
<reference evidence="19 20" key="1">
    <citation type="submission" date="2019-09" db="EMBL/GenBank/DDBJ databases">
        <authorList>
            <person name="Feng G."/>
        </authorList>
    </citation>
    <scope>NUCLEOTIDE SEQUENCE [LARGE SCALE GENOMIC DNA]</scope>
    <source>
        <strain evidence="18 19">KACC 19283</strain>
        <strain evidence="17 20">KACC 19284</strain>
    </source>
</reference>
<evidence type="ECO:0000313" key="18">
    <source>
        <dbReference type="EMBL" id="KAA9027686.1"/>
    </source>
</evidence>
<dbReference type="Gene3D" id="2.40.170.20">
    <property type="entry name" value="TonB-dependent receptor, beta-barrel domain"/>
    <property type="match status" value="1"/>
</dbReference>
<dbReference type="Proteomes" id="UP000326364">
    <property type="component" value="Unassembled WGS sequence"/>
</dbReference>
<dbReference type="EMBL" id="VYQA01000012">
    <property type="protein sequence ID" value="KAA9027686.1"/>
    <property type="molecule type" value="Genomic_DNA"/>
</dbReference>
<keyword evidence="8 12" id="KW-0798">TonB box</keyword>